<proteinExistence type="predicted"/>
<evidence type="ECO:0000313" key="1">
    <source>
        <dbReference type="EMBL" id="CAG8765254.1"/>
    </source>
</evidence>
<sequence length="66" mass="7444">MEDYEPEFEDLSESLAQFSTPLTSSAQLTLPTQSTSPLQLQDSVEQLVKSLYRHSELQQIKDGQSL</sequence>
<organism evidence="1 2">
    <name type="scientific">Ambispora leptoticha</name>
    <dbReference type="NCBI Taxonomy" id="144679"/>
    <lineage>
        <taxon>Eukaryota</taxon>
        <taxon>Fungi</taxon>
        <taxon>Fungi incertae sedis</taxon>
        <taxon>Mucoromycota</taxon>
        <taxon>Glomeromycotina</taxon>
        <taxon>Glomeromycetes</taxon>
        <taxon>Archaeosporales</taxon>
        <taxon>Ambisporaceae</taxon>
        <taxon>Ambispora</taxon>
    </lineage>
</organism>
<protein>
    <submittedName>
        <fullName evidence="1">9875_t:CDS:1</fullName>
    </submittedName>
</protein>
<evidence type="ECO:0000313" key="2">
    <source>
        <dbReference type="Proteomes" id="UP000789508"/>
    </source>
</evidence>
<keyword evidence="2" id="KW-1185">Reference proteome</keyword>
<dbReference type="AlphaFoldDB" id="A0A9N9J4B6"/>
<reference evidence="1" key="1">
    <citation type="submission" date="2021-06" db="EMBL/GenBank/DDBJ databases">
        <authorList>
            <person name="Kallberg Y."/>
            <person name="Tangrot J."/>
            <person name="Rosling A."/>
        </authorList>
    </citation>
    <scope>NUCLEOTIDE SEQUENCE</scope>
    <source>
        <strain evidence="1">FL130A</strain>
    </source>
</reference>
<name>A0A9N9J4B6_9GLOM</name>
<dbReference type="Proteomes" id="UP000789508">
    <property type="component" value="Unassembled WGS sequence"/>
</dbReference>
<gene>
    <name evidence="1" type="ORF">ALEPTO_LOCUS13836</name>
</gene>
<accession>A0A9N9J4B6</accession>
<feature type="non-terminal residue" evidence="1">
    <location>
        <position position="66"/>
    </location>
</feature>
<dbReference type="EMBL" id="CAJVPS010048830">
    <property type="protein sequence ID" value="CAG8765254.1"/>
    <property type="molecule type" value="Genomic_DNA"/>
</dbReference>
<comment type="caution">
    <text evidence="1">The sequence shown here is derived from an EMBL/GenBank/DDBJ whole genome shotgun (WGS) entry which is preliminary data.</text>
</comment>
<feature type="non-terminal residue" evidence="1">
    <location>
        <position position="1"/>
    </location>
</feature>